<feature type="domain" description="MHD1" evidence="2">
    <location>
        <begin position="121"/>
        <end position="263"/>
    </location>
</feature>
<proteinExistence type="predicted"/>
<feature type="compositionally biased region" description="Polar residues" evidence="1">
    <location>
        <begin position="301"/>
        <end position="316"/>
    </location>
</feature>
<evidence type="ECO:0000256" key="1">
    <source>
        <dbReference type="SAM" id="MobiDB-lite"/>
    </source>
</evidence>
<dbReference type="PANTHER" id="PTHR31280">
    <property type="entry name" value="PROTEIN UNC-13 HOMOLOG"/>
    <property type="match status" value="1"/>
</dbReference>
<dbReference type="STRING" id="4540.A0A3L6SBZ5"/>
<evidence type="ECO:0000259" key="2">
    <source>
        <dbReference type="PROSITE" id="PS51258"/>
    </source>
</evidence>
<reference evidence="4" key="1">
    <citation type="journal article" date="2019" name="Nat. Commun.">
        <title>The genome of broomcorn millet.</title>
        <authorList>
            <person name="Zou C."/>
            <person name="Miki D."/>
            <person name="Li D."/>
            <person name="Tang Q."/>
            <person name="Xiao L."/>
            <person name="Rajput S."/>
            <person name="Deng P."/>
            <person name="Jia W."/>
            <person name="Huang R."/>
            <person name="Zhang M."/>
            <person name="Sun Y."/>
            <person name="Hu J."/>
            <person name="Fu X."/>
            <person name="Schnable P.S."/>
            <person name="Li F."/>
            <person name="Zhang H."/>
            <person name="Feng B."/>
            <person name="Zhu X."/>
            <person name="Liu R."/>
            <person name="Schnable J.C."/>
            <person name="Zhu J.-K."/>
            <person name="Zhang H."/>
        </authorList>
    </citation>
    <scope>NUCLEOTIDE SEQUENCE [LARGE SCALE GENOMIC DNA]</scope>
</reference>
<feature type="region of interest" description="Disordered" evidence="1">
    <location>
        <begin position="286"/>
        <end position="316"/>
    </location>
</feature>
<dbReference type="InterPro" id="IPR008528">
    <property type="entry name" value="unc-13_homologue"/>
</dbReference>
<dbReference type="AlphaFoldDB" id="A0A3L6SBZ5"/>
<dbReference type="Proteomes" id="UP000275267">
    <property type="component" value="Unassembled WGS sequence"/>
</dbReference>
<accession>A0A3L6SBZ5</accession>
<comment type="caution">
    <text evidence="3">The sequence shown here is derived from an EMBL/GenBank/DDBJ whole genome shotgun (WGS) entry which is preliminary data.</text>
</comment>
<dbReference type="Pfam" id="PF25761">
    <property type="entry name" value="TPR_PATROL1"/>
    <property type="match status" value="1"/>
</dbReference>
<keyword evidence="4" id="KW-1185">Reference proteome</keyword>
<sequence>MGIALADSEHDGGGIGGFAGDRVDYYVRCSMRSAFTKVLENELGQGNSMIINRDDEPGEILARLAKDTEQLALSERDSFSPVLKRWHPFPGAAAVVTLHSCYGVVLKQYLAKATCLTNELVHVLHAAGRLEKALVQMMVEDVADSDDGGKSVVREVLPYDVEALVLRFLRTWIEEKLRIAREWLLRAKDTESWIPKSKGEPYARSAVELMKLAKATVDDFFGIPVTARGGLVQDLADGLDAIFQEYISFLASCGTKQSYLPSLPPLTRCNQDSKINRLWRRAASPCRATGTSPRGGVYPGQNASFSGGNNPRPSTSRGTQCLYIRLNTLHYLLSHSHALDKSLSFFSHGRCSSPTSSAASRHLAQSTHFEHSRAAAQSAIVRVAELAAYRLIFLDSHHSFYGGLYVGAE</sequence>
<dbReference type="InterPro" id="IPR014770">
    <property type="entry name" value="Munc13_1"/>
</dbReference>
<name>A0A3L6SBZ5_PANMI</name>
<dbReference type="EMBL" id="PQIB02000005">
    <property type="protein sequence ID" value="RLN18521.1"/>
    <property type="molecule type" value="Genomic_DNA"/>
</dbReference>
<gene>
    <name evidence="3" type="ORF">C2845_PM02G38110</name>
</gene>
<dbReference type="PROSITE" id="PS51258">
    <property type="entry name" value="MHD1"/>
    <property type="match status" value="1"/>
</dbReference>
<evidence type="ECO:0000313" key="4">
    <source>
        <dbReference type="Proteomes" id="UP000275267"/>
    </source>
</evidence>
<dbReference type="PANTHER" id="PTHR31280:SF1">
    <property type="entry name" value="OS03G0138600 PROTEIN"/>
    <property type="match status" value="1"/>
</dbReference>
<dbReference type="InterPro" id="IPR057984">
    <property type="entry name" value="PATROL1_C"/>
</dbReference>
<protein>
    <recommendedName>
        <fullName evidence="2">MHD1 domain-containing protein</fullName>
    </recommendedName>
</protein>
<evidence type="ECO:0000313" key="3">
    <source>
        <dbReference type="EMBL" id="RLN18521.1"/>
    </source>
</evidence>
<organism evidence="3 4">
    <name type="scientific">Panicum miliaceum</name>
    <name type="common">Proso millet</name>
    <name type="synonym">Broomcorn millet</name>
    <dbReference type="NCBI Taxonomy" id="4540"/>
    <lineage>
        <taxon>Eukaryota</taxon>
        <taxon>Viridiplantae</taxon>
        <taxon>Streptophyta</taxon>
        <taxon>Embryophyta</taxon>
        <taxon>Tracheophyta</taxon>
        <taxon>Spermatophyta</taxon>
        <taxon>Magnoliopsida</taxon>
        <taxon>Liliopsida</taxon>
        <taxon>Poales</taxon>
        <taxon>Poaceae</taxon>
        <taxon>PACMAD clade</taxon>
        <taxon>Panicoideae</taxon>
        <taxon>Panicodae</taxon>
        <taxon>Paniceae</taxon>
        <taxon>Panicinae</taxon>
        <taxon>Panicum</taxon>
        <taxon>Panicum sect. Panicum</taxon>
    </lineage>
</organism>
<dbReference type="OrthoDB" id="2015333at2759"/>